<feature type="domain" description="CCHC-type" evidence="3">
    <location>
        <begin position="57"/>
        <end position="72"/>
    </location>
</feature>
<keyword evidence="1" id="KW-0479">Metal-binding</keyword>
<keyword evidence="1" id="KW-0862">Zinc</keyword>
<evidence type="ECO:0000256" key="2">
    <source>
        <dbReference type="SAM" id="MobiDB-lite"/>
    </source>
</evidence>
<evidence type="ECO:0000313" key="5">
    <source>
        <dbReference type="Proteomes" id="UP001341840"/>
    </source>
</evidence>
<reference evidence="4 5" key="1">
    <citation type="journal article" date="2023" name="Plants (Basel)">
        <title>Bridging the Gap: Combining Genomics and Transcriptomics Approaches to Understand Stylosanthes scabra, an Orphan Legume from the Brazilian Caatinga.</title>
        <authorList>
            <person name="Ferreira-Neto J.R.C."/>
            <person name="da Silva M.D."/>
            <person name="Binneck E."/>
            <person name="de Melo N.F."/>
            <person name="da Silva R.H."/>
            <person name="de Melo A.L.T.M."/>
            <person name="Pandolfi V."/>
            <person name="Bustamante F.O."/>
            <person name="Brasileiro-Vidal A.C."/>
            <person name="Benko-Iseppon A.M."/>
        </authorList>
    </citation>
    <scope>NUCLEOTIDE SEQUENCE [LARGE SCALE GENOMIC DNA]</scope>
    <source>
        <tissue evidence="4">Leaves</tissue>
    </source>
</reference>
<comment type="caution">
    <text evidence="4">The sequence shown here is derived from an EMBL/GenBank/DDBJ whole genome shotgun (WGS) entry which is preliminary data.</text>
</comment>
<gene>
    <name evidence="4" type="ORF">PIB30_111440</name>
</gene>
<dbReference type="Gene3D" id="4.10.60.10">
    <property type="entry name" value="Zinc finger, CCHC-type"/>
    <property type="match status" value="1"/>
</dbReference>
<feature type="region of interest" description="Disordered" evidence="2">
    <location>
        <begin position="69"/>
        <end position="88"/>
    </location>
</feature>
<evidence type="ECO:0000256" key="1">
    <source>
        <dbReference type="PROSITE-ProRule" id="PRU00047"/>
    </source>
</evidence>
<feature type="region of interest" description="Disordered" evidence="2">
    <location>
        <begin position="1"/>
        <end position="30"/>
    </location>
</feature>
<keyword evidence="1" id="KW-0863">Zinc-finger</keyword>
<accession>A0ABU6T0L8</accession>
<keyword evidence="5" id="KW-1185">Reference proteome</keyword>
<feature type="compositionally biased region" description="Low complexity" evidence="2">
    <location>
        <begin position="14"/>
        <end position="25"/>
    </location>
</feature>
<dbReference type="PROSITE" id="PS50158">
    <property type="entry name" value="ZF_CCHC"/>
    <property type="match status" value="1"/>
</dbReference>
<name>A0ABU6T0L8_9FABA</name>
<proteinExistence type="predicted"/>
<feature type="non-terminal residue" evidence="4">
    <location>
        <position position="1"/>
    </location>
</feature>
<dbReference type="SUPFAM" id="SSF57756">
    <property type="entry name" value="Retrovirus zinc finger-like domains"/>
    <property type="match status" value="1"/>
</dbReference>
<dbReference type="Proteomes" id="UP001341840">
    <property type="component" value="Unassembled WGS sequence"/>
</dbReference>
<dbReference type="EMBL" id="JASCZI010067488">
    <property type="protein sequence ID" value="MED6142197.1"/>
    <property type="molecule type" value="Genomic_DNA"/>
</dbReference>
<sequence length="117" mass="13003">CLRRFPPTGNSFPQNVANSSNQQNSGKGLQQVRTGGACNRCTKYHGNKPCQFGTGVCYTCGRLGHISRDCPNKKEGVTSSRPQPNPPEFSNKEKCLLWKQQMLQLSVSSFKDCFDLM</sequence>
<dbReference type="Pfam" id="PF00098">
    <property type="entry name" value="zf-CCHC"/>
    <property type="match status" value="1"/>
</dbReference>
<dbReference type="InterPro" id="IPR036875">
    <property type="entry name" value="Znf_CCHC_sf"/>
</dbReference>
<protein>
    <recommendedName>
        <fullName evidence="3">CCHC-type domain-containing protein</fullName>
    </recommendedName>
</protein>
<evidence type="ECO:0000313" key="4">
    <source>
        <dbReference type="EMBL" id="MED6142197.1"/>
    </source>
</evidence>
<dbReference type="SMART" id="SM00343">
    <property type="entry name" value="ZnF_C2HC"/>
    <property type="match status" value="1"/>
</dbReference>
<organism evidence="4 5">
    <name type="scientific">Stylosanthes scabra</name>
    <dbReference type="NCBI Taxonomy" id="79078"/>
    <lineage>
        <taxon>Eukaryota</taxon>
        <taxon>Viridiplantae</taxon>
        <taxon>Streptophyta</taxon>
        <taxon>Embryophyta</taxon>
        <taxon>Tracheophyta</taxon>
        <taxon>Spermatophyta</taxon>
        <taxon>Magnoliopsida</taxon>
        <taxon>eudicotyledons</taxon>
        <taxon>Gunneridae</taxon>
        <taxon>Pentapetalae</taxon>
        <taxon>rosids</taxon>
        <taxon>fabids</taxon>
        <taxon>Fabales</taxon>
        <taxon>Fabaceae</taxon>
        <taxon>Papilionoideae</taxon>
        <taxon>50 kb inversion clade</taxon>
        <taxon>dalbergioids sensu lato</taxon>
        <taxon>Dalbergieae</taxon>
        <taxon>Pterocarpus clade</taxon>
        <taxon>Stylosanthes</taxon>
    </lineage>
</organism>
<evidence type="ECO:0000259" key="3">
    <source>
        <dbReference type="PROSITE" id="PS50158"/>
    </source>
</evidence>
<dbReference type="InterPro" id="IPR001878">
    <property type="entry name" value="Znf_CCHC"/>
</dbReference>